<accession>A0A0M0I608</accession>
<dbReference type="STRING" id="171383.AKJ31_04480"/>
<dbReference type="EMBL" id="LHPI01000001">
    <property type="protein sequence ID" value="KOO09740.1"/>
    <property type="molecule type" value="Genomic_DNA"/>
</dbReference>
<evidence type="ECO:0008006" key="4">
    <source>
        <dbReference type="Google" id="ProtNLM"/>
    </source>
</evidence>
<feature type="compositionally biased region" description="Polar residues" evidence="1">
    <location>
        <begin position="27"/>
        <end position="46"/>
    </location>
</feature>
<organism evidence="2 3">
    <name type="scientific">Vibrio hepatarius</name>
    <dbReference type="NCBI Taxonomy" id="171383"/>
    <lineage>
        <taxon>Bacteria</taxon>
        <taxon>Pseudomonadati</taxon>
        <taxon>Pseudomonadota</taxon>
        <taxon>Gammaproteobacteria</taxon>
        <taxon>Vibrionales</taxon>
        <taxon>Vibrionaceae</taxon>
        <taxon>Vibrio</taxon>
        <taxon>Vibrio oreintalis group</taxon>
    </lineage>
</organism>
<feature type="compositionally biased region" description="Basic and acidic residues" evidence="1">
    <location>
        <begin position="50"/>
        <end position="60"/>
    </location>
</feature>
<dbReference type="RefSeq" id="WP_053407994.1">
    <property type="nucleotide sequence ID" value="NZ_DAIPHI010000012.1"/>
</dbReference>
<gene>
    <name evidence="2" type="ORF">AKJ31_04480</name>
</gene>
<dbReference type="AlphaFoldDB" id="A0A0M0I608"/>
<dbReference type="Proteomes" id="UP000037530">
    <property type="component" value="Unassembled WGS sequence"/>
</dbReference>
<dbReference type="OrthoDB" id="787523at2"/>
<evidence type="ECO:0000256" key="1">
    <source>
        <dbReference type="SAM" id="MobiDB-lite"/>
    </source>
</evidence>
<comment type="caution">
    <text evidence="2">The sequence shown here is derived from an EMBL/GenBank/DDBJ whole genome shotgun (WGS) entry which is preliminary data.</text>
</comment>
<reference evidence="3" key="1">
    <citation type="submission" date="2015-08" db="EMBL/GenBank/DDBJ databases">
        <title>Vibrio galatheae sp. nov., a novel member of the Vibrionaceae family isolated from the Solomon Islands.</title>
        <authorList>
            <person name="Giubergia S."/>
            <person name="Machado H."/>
            <person name="Mateiu R.V."/>
            <person name="Gram L."/>
        </authorList>
    </citation>
    <scope>NUCLEOTIDE SEQUENCE [LARGE SCALE GENOMIC DNA]</scope>
    <source>
        <strain evidence="3">DSM 19134</strain>
    </source>
</reference>
<sequence>MSKNSKLRRDAKRKKAKKTNKNTNATPQKSDTASMPVMTQVNNPFSGLSDEQRKEALSKMGEKSKEVVIESLDFFEDTLRKYDAITLISNIACYGLTVGVSDSGVSSRDSASGVQQAHVELLQAILLKIPEDEVGLYPITPDVVQTVIDKLQEVSQAFAFSRISDSSIELSDSESAISLIQEKLRGHTQIVRNWGFYSQVKTVCKELYSNFDGLLSNKLGFTASDIIATFEALTDIMEDNLSQRFKVLSELTTAKKPFDLLLRYHQLIGQGQKEAEEFARQIDISRMSKQKVFAMCLFHFDLRMADYYLIDFDKVSEATGLDPCKVKEIADLFSYSLGDLKNKKTFFFFLDNPVWHKPIIVSGNKYYCMLPQLFFSFALGTLDEIVEKYDKEGLHKRRALYLENKIESIVKTRFPTSKVVSGIKWIHDDAQYETDLIAFIDSHAIIIEAKSHKISKPALRGAPDRIRRHLQEVLIDPSVQSYRLEQKLNEIRDENLLDDLVENFPINIHDINKVLRVSVSLEDFATLQSNLRLFEATGWLPDEFVACPSMNIGDFETLFDLLEHPVQIVHYLLRRTELEENYKFVGDELDFLGLYLSTLLNMGNMADDPSVEMIITDMSNPIDLYYMSKEQGINVDKPQPKTSRWFRDIFHTLEQRATPRWSEIGCILNRFPPDDQRKMVKHIEDLSKIVQRNWKIEGHKNSLIYSPPESSEYALAVVLFKNENREKRYDFIDNASSMGLEPDHVKYCLVIAVNIDQEDHPYHFIALTEKEISDAKSLEEVANVS</sequence>
<protein>
    <recommendedName>
        <fullName evidence="4">NERD domain-containing protein</fullName>
    </recommendedName>
</protein>
<proteinExistence type="predicted"/>
<dbReference type="PATRIC" id="fig|171383.3.peg.924"/>
<evidence type="ECO:0000313" key="3">
    <source>
        <dbReference type="Proteomes" id="UP000037530"/>
    </source>
</evidence>
<name>A0A0M0I608_9VIBR</name>
<evidence type="ECO:0000313" key="2">
    <source>
        <dbReference type="EMBL" id="KOO09740.1"/>
    </source>
</evidence>
<keyword evidence="3" id="KW-1185">Reference proteome</keyword>
<feature type="region of interest" description="Disordered" evidence="1">
    <location>
        <begin position="1"/>
        <end position="60"/>
    </location>
</feature>
<feature type="compositionally biased region" description="Basic residues" evidence="1">
    <location>
        <begin position="1"/>
        <end position="20"/>
    </location>
</feature>